<dbReference type="Proteomes" id="UP000474054">
    <property type="component" value="Unassembled WGS sequence"/>
</dbReference>
<evidence type="ECO:0000313" key="3">
    <source>
        <dbReference type="Proteomes" id="UP000426328"/>
    </source>
</evidence>
<reference evidence="2 3" key="2">
    <citation type="submission" date="2019-10" db="EMBL/GenBank/DDBJ databases">
        <title>Genome Sequences from Six Type Strain Members of the Archaeal Family Sulfolobaceae: Acidianus ambivalens, Acidianus infernus, Metallosphaera prunae, Stygiolobus azoricus, Sulfolobus metallicus, and Sulfurisphaera ohwakuensis.</title>
        <authorList>
            <person name="Counts J.A."/>
            <person name="Kelly R.M."/>
        </authorList>
    </citation>
    <scope>NUCLEOTIDE SEQUENCE [LARGE SCALE GENOMIC DNA]</scope>
    <source>
        <strain evidence="2 3">LEI 10</strain>
    </source>
</reference>
<dbReference type="Proteomes" id="UP000426328">
    <property type="component" value="Chromosome"/>
</dbReference>
<sequence length="59" mass="6659">MNELGLDSPSLAFHIRKLGNLITKVNDEYILTEEGKKAYKIITEVEGRKEEGIIENSPL</sequence>
<evidence type="ECO:0000313" key="4">
    <source>
        <dbReference type="Proteomes" id="UP000474054"/>
    </source>
</evidence>
<protein>
    <recommendedName>
        <fullName evidence="5">ArnR1-like winged helix-turn-helix domain-containing protein</fullName>
    </recommendedName>
</protein>
<organism evidence="2 3">
    <name type="scientific">Acidianus ambivalens</name>
    <name type="common">Desulfurolobus ambivalens</name>
    <dbReference type="NCBI Taxonomy" id="2283"/>
    <lineage>
        <taxon>Archaea</taxon>
        <taxon>Thermoproteota</taxon>
        <taxon>Thermoprotei</taxon>
        <taxon>Sulfolobales</taxon>
        <taxon>Sulfolobaceae</taxon>
        <taxon>Acidianus</taxon>
    </lineage>
</organism>
<dbReference type="InterPro" id="IPR036388">
    <property type="entry name" value="WH-like_DNA-bd_sf"/>
</dbReference>
<dbReference type="GeneID" id="42778981"/>
<dbReference type="RefSeq" id="WP_152942504.1">
    <property type="nucleotide sequence ID" value="NZ_CP045482.1"/>
</dbReference>
<dbReference type="EMBL" id="WHYS01000002">
    <property type="protein sequence ID" value="MQL56112.1"/>
    <property type="molecule type" value="Genomic_DNA"/>
</dbReference>
<dbReference type="Gene3D" id="1.10.10.10">
    <property type="entry name" value="Winged helix-like DNA-binding domain superfamily/Winged helix DNA-binding domain"/>
    <property type="match status" value="1"/>
</dbReference>
<evidence type="ECO:0008006" key="5">
    <source>
        <dbReference type="Google" id="ProtNLM"/>
    </source>
</evidence>
<dbReference type="EMBL" id="CP045482">
    <property type="protein sequence ID" value="QGR21343.1"/>
    <property type="molecule type" value="Genomic_DNA"/>
</dbReference>
<proteinExistence type="predicted"/>
<dbReference type="AlphaFoldDB" id="A0A650CU76"/>
<reference evidence="1 4" key="1">
    <citation type="submission" date="2019-10" db="EMBL/GenBank/DDBJ databases">
        <title>Comparative genomics of sulfur disproportionating microorganisms.</title>
        <authorList>
            <person name="Ward L.M."/>
            <person name="Bertran E."/>
            <person name="Johnston D."/>
        </authorList>
    </citation>
    <scope>NUCLEOTIDE SEQUENCE [LARGE SCALE GENOMIC DNA]</scope>
    <source>
        <strain evidence="1 4">DSM 3772</strain>
    </source>
</reference>
<gene>
    <name evidence="2" type="ORF">D1866_04550</name>
    <name evidence="1" type="ORF">GFB69_10275</name>
</gene>
<dbReference type="KEGG" id="aamb:D1866_04550"/>
<evidence type="ECO:0000313" key="2">
    <source>
        <dbReference type="EMBL" id="QGR21343.1"/>
    </source>
</evidence>
<evidence type="ECO:0000313" key="1">
    <source>
        <dbReference type="EMBL" id="MQL56112.1"/>
    </source>
</evidence>
<name>A0A650CU76_ACIAM</name>
<accession>A0A650CU76</accession>
<keyword evidence="3" id="KW-1185">Reference proteome</keyword>